<evidence type="ECO:0000256" key="2">
    <source>
        <dbReference type="ARBA" id="ARBA00022741"/>
    </source>
</evidence>
<evidence type="ECO:0000256" key="1">
    <source>
        <dbReference type="ARBA" id="ARBA00022448"/>
    </source>
</evidence>
<evidence type="ECO:0000256" key="3">
    <source>
        <dbReference type="ARBA" id="ARBA00022840"/>
    </source>
</evidence>
<dbReference type="GO" id="GO:0016887">
    <property type="term" value="F:ATP hydrolysis activity"/>
    <property type="evidence" value="ECO:0007669"/>
    <property type="project" value="InterPro"/>
</dbReference>
<evidence type="ECO:0000313" key="5">
    <source>
        <dbReference type="EMBL" id="SDP43170.1"/>
    </source>
</evidence>
<gene>
    <name evidence="5" type="ORF">SAMN04489867_2436</name>
</gene>
<sequence>MSREPEMTATPLTADAPAAAHTRAAAARVVDLHKVYGKGEAQVRALDGVTLDLARGEFTAIMGPSGSGKSTMMHCAAGLDAVTSGEVYIGDVDITRLKDKALTTLRRDRIGFVFQSFNLIPTLNAEENILLPLAIAGRKADPAWFDTVIQTVGLRDRLSHRPNELSGGQQQRVACARALVSQPEIVFADEPTGNLDSTSGAEVLGFLRRSVDEFGQTIVMVTHDPVAAAHTDRVVFLADGRVVDEMREPTADKILERMKRLDVRVKPDAQTHDAGA</sequence>
<dbReference type="Proteomes" id="UP000199077">
    <property type="component" value="Chromosome I"/>
</dbReference>
<dbReference type="GO" id="GO:0005886">
    <property type="term" value="C:plasma membrane"/>
    <property type="evidence" value="ECO:0007669"/>
    <property type="project" value="TreeGrafter"/>
</dbReference>
<dbReference type="SMART" id="SM00382">
    <property type="entry name" value="AAA"/>
    <property type="match status" value="1"/>
</dbReference>
<feature type="domain" description="ABC transporter" evidence="4">
    <location>
        <begin position="27"/>
        <end position="264"/>
    </location>
</feature>
<proteinExistence type="predicted"/>
<dbReference type="RefSeq" id="WP_407946364.1">
    <property type="nucleotide sequence ID" value="NZ_LT629711.1"/>
</dbReference>
<dbReference type="PANTHER" id="PTHR24220:SF685">
    <property type="entry name" value="ABC TRANSPORTER RELATED"/>
    <property type="match status" value="1"/>
</dbReference>
<dbReference type="SUPFAM" id="SSF52540">
    <property type="entry name" value="P-loop containing nucleoside triphosphate hydrolases"/>
    <property type="match status" value="1"/>
</dbReference>
<dbReference type="PANTHER" id="PTHR24220">
    <property type="entry name" value="IMPORT ATP-BINDING PROTEIN"/>
    <property type="match status" value="1"/>
</dbReference>
<name>A0A1H0SN62_9MICO</name>
<dbReference type="InterPro" id="IPR003593">
    <property type="entry name" value="AAA+_ATPase"/>
</dbReference>
<dbReference type="GO" id="GO:0022857">
    <property type="term" value="F:transmembrane transporter activity"/>
    <property type="evidence" value="ECO:0007669"/>
    <property type="project" value="UniProtKB-ARBA"/>
</dbReference>
<dbReference type="AlphaFoldDB" id="A0A1H0SN62"/>
<evidence type="ECO:0000259" key="4">
    <source>
        <dbReference type="PROSITE" id="PS50893"/>
    </source>
</evidence>
<dbReference type="InterPro" id="IPR017911">
    <property type="entry name" value="MacB-like_ATP-bd"/>
</dbReference>
<dbReference type="CDD" id="cd03255">
    <property type="entry name" value="ABC_MJ0796_LolCDE_FtsE"/>
    <property type="match status" value="1"/>
</dbReference>
<keyword evidence="1" id="KW-0813">Transport</keyword>
<protein>
    <submittedName>
        <fullName evidence="5">Putative ABC transport system ATP-binding protein</fullName>
    </submittedName>
</protein>
<dbReference type="GO" id="GO:0005524">
    <property type="term" value="F:ATP binding"/>
    <property type="evidence" value="ECO:0007669"/>
    <property type="project" value="UniProtKB-KW"/>
</dbReference>
<keyword evidence="3 5" id="KW-0067">ATP-binding</keyword>
<accession>A0A1H0SN62</accession>
<keyword evidence="6" id="KW-1185">Reference proteome</keyword>
<dbReference type="PROSITE" id="PS50893">
    <property type="entry name" value="ABC_TRANSPORTER_2"/>
    <property type="match status" value="1"/>
</dbReference>
<dbReference type="STRING" id="443156.SAMN04489867_2436"/>
<dbReference type="InterPro" id="IPR027417">
    <property type="entry name" value="P-loop_NTPase"/>
</dbReference>
<dbReference type="Pfam" id="PF00005">
    <property type="entry name" value="ABC_tran"/>
    <property type="match status" value="1"/>
</dbReference>
<organism evidence="5 6">
    <name type="scientific">Pedococcus dokdonensis</name>
    <dbReference type="NCBI Taxonomy" id="443156"/>
    <lineage>
        <taxon>Bacteria</taxon>
        <taxon>Bacillati</taxon>
        <taxon>Actinomycetota</taxon>
        <taxon>Actinomycetes</taxon>
        <taxon>Micrococcales</taxon>
        <taxon>Intrasporangiaceae</taxon>
        <taxon>Pedococcus</taxon>
    </lineage>
</organism>
<dbReference type="InterPro" id="IPR003439">
    <property type="entry name" value="ABC_transporter-like_ATP-bd"/>
</dbReference>
<dbReference type="GO" id="GO:0098796">
    <property type="term" value="C:membrane protein complex"/>
    <property type="evidence" value="ECO:0007669"/>
    <property type="project" value="UniProtKB-ARBA"/>
</dbReference>
<dbReference type="FunFam" id="3.40.50.300:FF:000032">
    <property type="entry name" value="Export ABC transporter ATP-binding protein"/>
    <property type="match status" value="1"/>
</dbReference>
<keyword evidence="2" id="KW-0547">Nucleotide-binding</keyword>
<reference evidence="6" key="1">
    <citation type="submission" date="2016-10" db="EMBL/GenBank/DDBJ databases">
        <authorList>
            <person name="Varghese N."/>
            <person name="Submissions S."/>
        </authorList>
    </citation>
    <scope>NUCLEOTIDE SEQUENCE [LARGE SCALE GENOMIC DNA]</scope>
    <source>
        <strain evidence="6">DSM 22329</strain>
    </source>
</reference>
<evidence type="ECO:0000313" key="6">
    <source>
        <dbReference type="Proteomes" id="UP000199077"/>
    </source>
</evidence>
<dbReference type="InterPro" id="IPR015854">
    <property type="entry name" value="ABC_transpr_LolD-like"/>
</dbReference>
<dbReference type="Gene3D" id="3.40.50.300">
    <property type="entry name" value="P-loop containing nucleotide triphosphate hydrolases"/>
    <property type="match status" value="1"/>
</dbReference>
<dbReference type="EMBL" id="LT629711">
    <property type="protein sequence ID" value="SDP43170.1"/>
    <property type="molecule type" value="Genomic_DNA"/>
</dbReference>